<reference evidence="2" key="1">
    <citation type="submission" date="2020-11" db="EMBL/GenBank/DDBJ databases">
        <authorList>
            <consortium name="DOE Joint Genome Institute"/>
            <person name="Ahrendt S."/>
            <person name="Riley R."/>
            <person name="Andreopoulos W."/>
            <person name="Labutti K."/>
            <person name="Pangilinan J."/>
            <person name="Ruiz-Duenas F.J."/>
            <person name="Barrasa J.M."/>
            <person name="Sanchez-Garcia M."/>
            <person name="Camarero S."/>
            <person name="Miyauchi S."/>
            <person name="Serrano A."/>
            <person name="Linde D."/>
            <person name="Babiker R."/>
            <person name="Drula E."/>
            <person name="Ayuso-Fernandez I."/>
            <person name="Pacheco R."/>
            <person name="Padilla G."/>
            <person name="Ferreira P."/>
            <person name="Barriuso J."/>
            <person name="Kellner H."/>
            <person name="Castanera R."/>
            <person name="Alfaro M."/>
            <person name="Ramirez L."/>
            <person name="Pisabarro A.G."/>
            <person name="Kuo A."/>
            <person name="Tritt A."/>
            <person name="Lipzen A."/>
            <person name="He G."/>
            <person name="Yan M."/>
            <person name="Ng V."/>
            <person name="Cullen D."/>
            <person name="Martin F."/>
            <person name="Rosso M.-N."/>
            <person name="Henrissat B."/>
            <person name="Hibbett D."/>
            <person name="Martinez A.T."/>
            <person name="Grigoriev I.V."/>
        </authorList>
    </citation>
    <scope>NUCLEOTIDE SEQUENCE</scope>
    <source>
        <strain evidence="2">CBS 506.95</strain>
    </source>
</reference>
<evidence type="ECO:0000313" key="2">
    <source>
        <dbReference type="EMBL" id="KAF9533800.1"/>
    </source>
</evidence>
<keyword evidence="1" id="KW-0472">Membrane</keyword>
<dbReference type="EMBL" id="MU157827">
    <property type="protein sequence ID" value="KAF9533800.1"/>
    <property type="molecule type" value="Genomic_DNA"/>
</dbReference>
<dbReference type="AlphaFoldDB" id="A0A9P6ERV6"/>
<proteinExistence type="predicted"/>
<name>A0A9P6ERV6_9AGAR</name>
<gene>
    <name evidence="2" type="ORF">CPB83DRAFT_879737</name>
</gene>
<protein>
    <submittedName>
        <fullName evidence="2">Uncharacterized protein</fullName>
    </submittedName>
</protein>
<evidence type="ECO:0000313" key="3">
    <source>
        <dbReference type="Proteomes" id="UP000807306"/>
    </source>
</evidence>
<dbReference type="Proteomes" id="UP000807306">
    <property type="component" value="Unassembled WGS sequence"/>
</dbReference>
<dbReference type="OrthoDB" id="3052647at2759"/>
<keyword evidence="3" id="KW-1185">Reference proteome</keyword>
<feature type="transmembrane region" description="Helical" evidence="1">
    <location>
        <begin position="282"/>
        <end position="305"/>
    </location>
</feature>
<organism evidence="2 3">
    <name type="scientific">Crepidotus variabilis</name>
    <dbReference type="NCBI Taxonomy" id="179855"/>
    <lineage>
        <taxon>Eukaryota</taxon>
        <taxon>Fungi</taxon>
        <taxon>Dikarya</taxon>
        <taxon>Basidiomycota</taxon>
        <taxon>Agaricomycotina</taxon>
        <taxon>Agaricomycetes</taxon>
        <taxon>Agaricomycetidae</taxon>
        <taxon>Agaricales</taxon>
        <taxon>Agaricineae</taxon>
        <taxon>Crepidotaceae</taxon>
        <taxon>Crepidotus</taxon>
    </lineage>
</organism>
<accession>A0A9P6ERV6</accession>
<sequence length="376" mass="41637">MSSSYSGPTRWIVADDSNPRINYTTLQQWSATQGTSDGQGLTGLPFNNTLHASEYAESGKPVSLSLTFTGTSVTVYSVDNFLNISGATSPNVECVIDNINSHMSPPSFNGNGDNNWILCEQYNLDNKLHTVTINAWSNAQPFLFDRIQYQRKPYIDNPDSSIDYGQGWVGLGGEWFSYTSKTNTTLDFEFLWYGVTPADFPGYPATITYVIDGGSPQVVVVPEHSENSPNLSNQKYFEISTLSMGQHRLSVVYNGNSTTTPLTLDYLVIPITNNKHPKHTGAIIGGFVAAFVILVLILALFFLFVRRRRRLARREEIRNASANEVNPFDVRTSRRASTNSKLELSSTAIINSVTLDSEIARAESGWGFFVDLVQHG</sequence>
<keyword evidence="1" id="KW-0812">Transmembrane</keyword>
<comment type="caution">
    <text evidence="2">The sequence shown here is derived from an EMBL/GenBank/DDBJ whole genome shotgun (WGS) entry which is preliminary data.</text>
</comment>
<evidence type="ECO:0000256" key="1">
    <source>
        <dbReference type="SAM" id="Phobius"/>
    </source>
</evidence>
<keyword evidence="1" id="KW-1133">Transmembrane helix</keyword>